<protein>
    <submittedName>
        <fullName evidence="2">Uncharacterized protein</fullName>
    </submittedName>
</protein>
<feature type="region of interest" description="Disordered" evidence="1">
    <location>
        <begin position="105"/>
        <end position="128"/>
    </location>
</feature>
<dbReference type="Proteomes" id="UP001626536">
    <property type="component" value="Chromosome"/>
</dbReference>
<accession>A0ABZ0HMN6</accession>
<evidence type="ECO:0000313" key="3">
    <source>
        <dbReference type="Proteomes" id="UP001626536"/>
    </source>
</evidence>
<dbReference type="EMBL" id="CP136862">
    <property type="protein sequence ID" value="WOJ88056.1"/>
    <property type="molecule type" value="Genomic_DNA"/>
</dbReference>
<dbReference type="RefSeq" id="WP_407337494.1">
    <property type="nucleotide sequence ID" value="NZ_CP136862.1"/>
</dbReference>
<sequence>MRPRYEMLRLGEREWLVRPLTLRQVQEIEPILMAGDRDSKGSVAAAVGIVEIALRRDHAEAADSLADIEATAPEIAAAMATVLRLGGFIEVCSEDGAVRGDIHLGEAGAGAPNAKHPPASISALSTQD</sequence>
<reference evidence="2 3" key="1">
    <citation type="submission" date="2023-10" db="EMBL/GenBank/DDBJ databases">
        <title>Novel methanotroph of the genus Methylocapsa from a subarctic wetland.</title>
        <authorList>
            <person name="Belova S.E."/>
            <person name="Oshkin I.Y."/>
            <person name="Miroshnikov K."/>
            <person name="Dedysh S.N."/>
        </authorList>
    </citation>
    <scope>NUCLEOTIDE SEQUENCE [LARGE SCALE GENOMIC DNA]</scope>
    <source>
        <strain evidence="2 3">RX1</strain>
    </source>
</reference>
<evidence type="ECO:0000313" key="2">
    <source>
        <dbReference type="EMBL" id="WOJ88056.1"/>
    </source>
</evidence>
<proteinExistence type="predicted"/>
<keyword evidence="3" id="KW-1185">Reference proteome</keyword>
<organism evidence="2 3">
    <name type="scientific">Methylocapsa polymorpha</name>
    <dbReference type="NCBI Taxonomy" id="3080828"/>
    <lineage>
        <taxon>Bacteria</taxon>
        <taxon>Pseudomonadati</taxon>
        <taxon>Pseudomonadota</taxon>
        <taxon>Alphaproteobacteria</taxon>
        <taxon>Hyphomicrobiales</taxon>
        <taxon>Beijerinckiaceae</taxon>
        <taxon>Methylocapsa</taxon>
    </lineage>
</organism>
<name>A0ABZ0HMN6_9HYPH</name>
<evidence type="ECO:0000256" key="1">
    <source>
        <dbReference type="SAM" id="MobiDB-lite"/>
    </source>
</evidence>
<gene>
    <name evidence="2" type="ORF">RZS28_09315</name>
</gene>